<dbReference type="PROSITE" id="PS50181">
    <property type="entry name" value="FBOX"/>
    <property type="match status" value="1"/>
</dbReference>
<dbReference type="InterPro" id="IPR036047">
    <property type="entry name" value="F-box-like_dom_sf"/>
</dbReference>
<dbReference type="SUPFAM" id="SSF81383">
    <property type="entry name" value="F-box domain"/>
    <property type="match status" value="1"/>
</dbReference>
<dbReference type="Pfam" id="PF12937">
    <property type="entry name" value="F-box-like"/>
    <property type="match status" value="1"/>
</dbReference>
<evidence type="ECO:0000259" key="2">
    <source>
        <dbReference type="PROSITE" id="PS50181"/>
    </source>
</evidence>
<feature type="region of interest" description="Disordered" evidence="1">
    <location>
        <begin position="379"/>
        <end position="431"/>
    </location>
</feature>
<feature type="compositionally biased region" description="Basic and acidic residues" evidence="1">
    <location>
        <begin position="814"/>
        <end position="824"/>
    </location>
</feature>
<dbReference type="HOGENOM" id="CLU_015634_0_0_1"/>
<dbReference type="InterPro" id="IPR001810">
    <property type="entry name" value="F-box_dom"/>
</dbReference>
<feature type="region of interest" description="Disordered" evidence="1">
    <location>
        <begin position="527"/>
        <end position="595"/>
    </location>
</feature>
<accession>S3C9R7</accession>
<dbReference type="CDD" id="cd09917">
    <property type="entry name" value="F-box_SF"/>
    <property type="match status" value="1"/>
</dbReference>
<evidence type="ECO:0000313" key="4">
    <source>
        <dbReference type="Proteomes" id="UP000016923"/>
    </source>
</evidence>
<dbReference type="OrthoDB" id="5359231at2759"/>
<feature type="compositionally biased region" description="Acidic residues" evidence="1">
    <location>
        <begin position="537"/>
        <end position="552"/>
    </location>
</feature>
<feature type="compositionally biased region" description="Polar residues" evidence="1">
    <location>
        <begin position="421"/>
        <end position="431"/>
    </location>
</feature>
<dbReference type="eggNOG" id="ENOG502RYII">
    <property type="taxonomic scope" value="Eukaryota"/>
</dbReference>
<feature type="domain" description="F-box" evidence="2">
    <location>
        <begin position="9"/>
        <end position="59"/>
    </location>
</feature>
<feature type="compositionally biased region" description="Basic and acidic residues" evidence="1">
    <location>
        <begin position="527"/>
        <end position="536"/>
    </location>
</feature>
<name>S3C9R7_OPHP1</name>
<feature type="compositionally biased region" description="Low complexity" evidence="1">
    <location>
        <begin position="800"/>
        <end position="813"/>
    </location>
</feature>
<dbReference type="Proteomes" id="UP000016923">
    <property type="component" value="Unassembled WGS sequence"/>
</dbReference>
<protein>
    <submittedName>
        <fullName evidence="3">F-box domain containing protein</fullName>
    </submittedName>
</protein>
<feature type="compositionally biased region" description="Basic and acidic residues" evidence="1">
    <location>
        <begin position="406"/>
        <end position="416"/>
    </location>
</feature>
<evidence type="ECO:0000256" key="1">
    <source>
        <dbReference type="SAM" id="MobiDB-lite"/>
    </source>
</evidence>
<dbReference type="VEuPathDB" id="FungiDB:F503_05309"/>
<dbReference type="STRING" id="1262450.S3C9R7"/>
<feature type="compositionally biased region" description="Polar residues" evidence="1">
    <location>
        <begin position="562"/>
        <end position="575"/>
    </location>
</feature>
<feature type="compositionally biased region" description="Basic and acidic residues" evidence="1">
    <location>
        <begin position="661"/>
        <end position="673"/>
    </location>
</feature>
<sequence>MDVAANVAMAPLVSLPGEIFHLIFRWLGISDVFALGMTCRRLRDVAWDDAISRAQFQSAVPFASELAHSHGAGDHGRSLRARVKRQHAIANLEPFAAAVVALADTYIYVNHMLVYVQDRVLRMLPLGPNATVRHETRVDVRALLDEAVLESKDTRRYIFRPLHYADGIVSCVYAHHRLGPNLPQGQENWLVCFNPETGWNISCPIPFPHHRLFVRNNKEHLVYGMYTARSRIAPASNSHAVGIAGEGSTASSSHHFEPVTEDGGMGNHRHWRVRHFDLVAKKWSAIDSSQLDDTLGLGEFGRDICFEIIDGFFYVVSNQQRFLDYHHEMAYMSTPHRDDYYINGHDGAGAGITEDYYTDDDTSQLSDAIVDSIYNSMDGSLNGSVDDRDAGGPETSDEEMGEGSEDDRHTDSDGEHLLASNEPSNGPTRTRASLFQTSSFFTCIRFPLSDGKPALEQPTLKSRWRRRHSEGALDDRWTTLKVQKSAETGGIVIVEQRKEWLNGSSNSRRTYYIQPLVWPSELRKKELEQETKRHETDETDERAGEEEEEDEQQQQHEDESSIPINSSEYGSTGSAKSRKRKPQLSDLQHTERVASAVHPGDDASLVDPLILSACYGRFYSLDASTFVDIVDQNTGGASGTQKLALRAGTRVLSHQPQTPEQLKHAQADTESHKNQSLYPIEDINSTYVARDVVTWPQRHTFCESSDAAALDAASDATFLGPVVNPPGYNGGVTAAAWDDRVLVYSTKTTHTTAAQPTAGKVHAIVVVSFDPTLCLPGLTAWADRRTEALENETSNEPTLVGVSGTSGEESTSDGGKKGSMDEAQLRPGQAVARWVSSTKPNYLAINNGYDLSYHTNK</sequence>
<reference evidence="3 4" key="1">
    <citation type="journal article" date="2013" name="BMC Genomics">
        <title>The genome and transcriptome of the pine saprophyte Ophiostoma piceae, and a comparison with the bark beetle-associated pine pathogen Grosmannia clavigera.</title>
        <authorList>
            <person name="Haridas S."/>
            <person name="Wang Y."/>
            <person name="Lim L."/>
            <person name="Massoumi Alamouti S."/>
            <person name="Jackman S."/>
            <person name="Docking R."/>
            <person name="Robertson G."/>
            <person name="Birol I."/>
            <person name="Bohlmann J."/>
            <person name="Breuil C."/>
        </authorList>
    </citation>
    <scope>NUCLEOTIDE SEQUENCE [LARGE SCALE GENOMIC DNA]</scope>
    <source>
        <strain evidence="3 4">UAMH 11346</strain>
    </source>
</reference>
<feature type="region of interest" description="Disordered" evidence="1">
    <location>
        <begin position="654"/>
        <end position="675"/>
    </location>
</feature>
<feature type="compositionally biased region" description="Acidic residues" evidence="1">
    <location>
        <begin position="395"/>
        <end position="405"/>
    </location>
</feature>
<proteinExistence type="predicted"/>
<dbReference type="OMA" id="MGSTICF"/>
<dbReference type="EMBL" id="KE148146">
    <property type="protein sequence ID" value="EPE10214.1"/>
    <property type="molecule type" value="Genomic_DNA"/>
</dbReference>
<dbReference type="Gene3D" id="1.20.1280.50">
    <property type="match status" value="1"/>
</dbReference>
<feature type="region of interest" description="Disordered" evidence="1">
    <location>
        <begin position="790"/>
        <end position="829"/>
    </location>
</feature>
<organism evidence="3 4">
    <name type="scientific">Ophiostoma piceae (strain UAMH 11346)</name>
    <name type="common">Sap stain fungus</name>
    <dbReference type="NCBI Taxonomy" id="1262450"/>
    <lineage>
        <taxon>Eukaryota</taxon>
        <taxon>Fungi</taxon>
        <taxon>Dikarya</taxon>
        <taxon>Ascomycota</taxon>
        <taxon>Pezizomycotina</taxon>
        <taxon>Sordariomycetes</taxon>
        <taxon>Sordariomycetidae</taxon>
        <taxon>Ophiostomatales</taxon>
        <taxon>Ophiostomataceae</taxon>
        <taxon>Ophiostoma</taxon>
    </lineage>
</organism>
<keyword evidence="4" id="KW-1185">Reference proteome</keyword>
<dbReference type="AlphaFoldDB" id="S3C9R7"/>
<gene>
    <name evidence="3" type="ORF">F503_05309</name>
</gene>
<evidence type="ECO:0000313" key="3">
    <source>
        <dbReference type="EMBL" id="EPE10214.1"/>
    </source>
</evidence>